<organism evidence="6 7">
    <name type="scientific">Actinomadura latina</name>
    <dbReference type="NCBI Taxonomy" id="163603"/>
    <lineage>
        <taxon>Bacteria</taxon>
        <taxon>Bacillati</taxon>
        <taxon>Actinomycetota</taxon>
        <taxon>Actinomycetes</taxon>
        <taxon>Streptosporangiales</taxon>
        <taxon>Thermomonosporaceae</taxon>
        <taxon>Actinomadura</taxon>
    </lineage>
</organism>
<keyword evidence="1" id="KW-0805">Transcription regulation</keyword>
<dbReference type="InterPro" id="IPR036271">
    <property type="entry name" value="Tet_transcr_reg_TetR-rel_C_sf"/>
</dbReference>
<dbReference type="PROSITE" id="PS50977">
    <property type="entry name" value="HTH_TETR_2"/>
    <property type="match status" value="1"/>
</dbReference>
<name>A0A846Z1A7_9ACTN</name>
<dbReference type="Proteomes" id="UP000579250">
    <property type="component" value="Unassembled WGS sequence"/>
</dbReference>
<keyword evidence="2 4" id="KW-0238">DNA-binding</keyword>
<dbReference type="SUPFAM" id="SSF46689">
    <property type="entry name" value="Homeodomain-like"/>
    <property type="match status" value="1"/>
</dbReference>
<keyword evidence="3" id="KW-0804">Transcription</keyword>
<dbReference type="GO" id="GO:0000976">
    <property type="term" value="F:transcription cis-regulatory region binding"/>
    <property type="evidence" value="ECO:0007669"/>
    <property type="project" value="TreeGrafter"/>
</dbReference>
<accession>A0A846Z1A7</accession>
<dbReference type="Pfam" id="PF00440">
    <property type="entry name" value="TetR_N"/>
    <property type="match status" value="1"/>
</dbReference>
<dbReference type="Gene3D" id="1.10.357.10">
    <property type="entry name" value="Tetracycline Repressor, domain 2"/>
    <property type="match status" value="1"/>
</dbReference>
<sequence length="234" mass="24356">MTAQKDLDTRNRIIRAAAKLITEADGEPVSTRAVCSAAGVGAPTLYHHFGDKRGLFDAVAAHGFEQYLESKRAQPPTGDPVDDLRQGWDLHVEFGRTNPAFYTLMYGTSRTPPVAEEAHRILTGLVEAAARAGRLRVSVATAVRMIHAAGVGVVLALISGGDDDELSVRTREAVLAAVTVADAGPAGGGTSTAARAVALRAALTADPPPALTATESAMLAEWLDRIAAGPDPAD</sequence>
<comment type="caution">
    <text evidence="6">The sequence shown here is derived from an EMBL/GenBank/DDBJ whole genome shotgun (WGS) entry which is preliminary data.</text>
</comment>
<evidence type="ECO:0000256" key="3">
    <source>
        <dbReference type="ARBA" id="ARBA00023163"/>
    </source>
</evidence>
<proteinExistence type="predicted"/>
<evidence type="ECO:0000313" key="7">
    <source>
        <dbReference type="Proteomes" id="UP000579250"/>
    </source>
</evidence>
<dbReference type="InterPro" id="IPR009057">
    <property type="entry name" value="Homeodomain-like_sf"/>
</dbReference>
<dbReference type="InterPro" id="IPR001647">
    <property type="entry name" value="HTH_TetR"/>
</dbReference>
<dbReference type="EMBL" id="JAAXPI010000029">
    <property type="protein sequence ID" value="NKZ06061.1"/>
    <property type="molecule type" value="Genomic_DNA"/>
</dbReference>
<evidence type="ECO:0000256" key="1">
    <source>
        <dbReference type="ARBA" id="ARBA00023015"/>
    </source>
</evidence>
<dbReference type="Gene3D" id="1.10.10.60">
    <property type="entry name" value="Homeodomain-like"/>
    <property type="match status" value="1"/>
</dbReference>
<feature type="domain" description="HTH tetR-type" evidence="5">
    <location>
        <begin position="7"/>
        <end position="67"/>
    </location>
</feature>
<gene>
    <name evidence="6" type="ORF">HGB48_20240</name>
</gene>
<dbReference type="SUPFAM" id="SSF48498">
    <property type="entry name" value="Tetracyclin repressor-like, C-terminal domain"/>
    <property type="match status" value="1"/>
</dbReference>
<protein>
    <submittedName>
        <fullName evidence="6">TetR/AcrR family transcriptional regulator</fullName>
    </submittedName>
</protein>
<dbReference type="AlphaFoldDB" id="A0A846Z1A7"/>
<feature type="DNA-binding region" description="H-T-H motif" evidence="4">
    <location>
        <begin position="30"/>
        <end position="49"/>
    </location>
</feature>
<evidence type="ECO:0000256" key="4">
    <source>
        <dbReference type="PROSITE-ProRule" id="PRU00335"/>
    </source>
</evidence>
<evidence type="ECO:0000256" key="2">
    <source>
        <dbReference type="ARBA" id="ARBA00023125"/>
    </source>
</evidence>
<dbReference type="GO" id="GO:0003700">
    <property type="term" value="F:DNA-binding transcription factor activity"/>
    <property type="evidence" value="ECO:0007669"/>
    <property type="project" value="TreeGrafter"/>
</dbReference>
<dbReference type="PANTHER" id="PTHR30055">
    <property type="entry name" value="HTH-TYPE TRANSCRIPTIONAL REGULATOR RUTR"/>
    <property type="match status" value="1"/>
</dbReference>
<evidence type="ECO:0000259" key="5">
    <source>
        <dbReference type="PROSITE" id="PS50977"/>
    </source>
</evidence>
<evidence type="ECO:0000313" key="6">
    <source>
        <dbReference type="EMBL" id="NKZ06061.1"/>
    </source>
</evidence>
<dbReference type="PANTHER" id="PTHR30055:SF234">
    <property type="entry name" value="HTH-TYPE TRANSCRIPTIONAL REGULATOR BETI"/>
    <property type="match status" value="1"/>
</dbReference>
<keyword evidence="7" id="KW-1185">Reference proteome</keyword>
<dbReference type="RefSeq" id="WP_067635531.1">
    <property type="nucleotide sequence ID" value="NZ_JAAXPI010000029.1"/>
</dbReference>
<dbReference type="InterPro" id="IPR050109">
    <property type="entry name" value="HTH-type_TetR-like_transc_reg"/>
</dbReference>
<reference evidence="6 7" key="1">
    <citation type="submission" date="2020-04" db="EMBL/GenBank/DDBJ databases">
        <title>MicrobeNet Type strains.</title>
        <authorList>
            <person name="Nicholson A.C."/>
        </authorList>
    </citation>
    <scope>NUCLEOTIDE SEQUENCE [LARGE SCALE GENOMIC DNA]</scope>
    <source>
        <strain evidence="6 7">ATCC BAA-277</strain>
    </source>
</reference>
<dbReference type="PRINTS" id="PR00455">
    <property type="entry name" value="HTHTETR"/>
</dbReference>